<comment type="subcellular location">
    <subcellularLocation>
        <location evidence="1">Nucleus</location>
    </subcellularLocation>
</comment>
<dbReference type="SMART" id="SM00355">
    <property type="entry name" value="ZnF_C2H2"/>
    <property type="match status" value="4"/>
</dbReference>
<name>A0A7R9G9V8_9CRUS</name>
<evidence type="ECO:0000256" key="1">
    <source>
        <dbReference type="ARBA" id="ARBA00004123"/>
    </source>
</evidence>
<dbReference type="EMBL" id="CAJPEX010000073">
    <property type="protein sequence ID" value="CAG0913031.1"/>
    <property type="molecule type" value="Genomic_DNA"/>
</dbReference>
<keyword evidence="5" id="KW-0862">Zinc</keyword>
<dbReference type="GO" id="GO:0005634">
    <property type="term" value="C:nucleus"/>
    <property type="evidence" value="ECO:0007669"/>
    <property type="project" value="UniProtKB-SubCell"/>
</dbReference>
<dbReference type="EMBL" id="OA882110">
    <property type="protein sequence ID" value="CAD7272879.1"/>
    <property type="molecule type" value="Genomic_DNA"/>
</dbReference>
<keyword evidence="7" id="KW-0804">Transcription</keyword>
<organism evidence="13">
    <name type="scientific">Notodromas monacha</name>
    <dbReference type="NCBI Taxonomy" id="399045"/>
    <lineage>
        <taxon>Eukaryota</taxon>
        <taxon>Metazoa</taxon>
        <taxon>Ecdysozoa</taxon>
        <taxon>Arthropoda</taxon>
        <taxon>Crustacea</taxon>
        <taxon>Oligostraca</taxon>
        <taxon>Ostracoda</taxon>
        <taxon>Podocopa</taxon>
        <taxon>Podocopida</taxon>
        <taxon>Cypridocopina</taxon>
        <taxon>Cypridoidea</taxon>
        <taxon>Cyprididae</taxon>
        <taxon>Notodromas</taxon>
    </lineage>
</organism>
<dbReference type="PANTHER" id="PTHR24394">
    <property type="entry name" value="ZINC FINGER PROTEIN"/>
    <property type="match status" value="1"/>
</dbReference>
<evidence type="ECO:0000256" key="2">
    <source>
        <dbReference type="ARBA" id="ARBA00022723"/>
    </source>
</evidence>
<gene>
    <name evidence="13" type="ORF">NMOB1V02_LOCUS796</name>
</gene>
<dbReference type="SUPFAM" id="SSF54695">
    <property type="entry name" value="POZ domain"/>
    <property type="match status" value="1"/>
</dbReference>
<dbReference type="PROSITE" id="PS50157">
    <property type="entry name" value="ZINC_FINGER_C2H2_2"/>
    <property type="match status" value="4"/>
</dbReference>
<feature type="domain" description="BTB" evidence="11">
    <location>
        <begin position="30"/>
        <end position="96"/>
    </location>
</feature>
<dbReference type="InterPro" id="IPR000210">
    <property type="entry name" value="BTB/POZ_dom"/>
</dbReference>
<evidence type="ECO:0000256" key="9">
    <source>
        <dbReference type="PROSITE-ProRule" id="PRU00042"/>
    </source>
</evidence>
<dbReference type="SMART" id="SM00225">
    <property type="entry name" value="BTB"/>
    <property type="match status" value="1"/>
</dbReference>
<keyword evidence="2" id="KW-0479">Metal-binding</keyword>
<dbReference type="Proteomes" id="UP000678499">
    <property type="component" value="Unassembled WGS sequence"/>
</dbReference>
<evidence type="ECO:0000256" key="7">
    <source>
        <dbReference type="ARBA" id="ARBA00023163"/>
    </source>
</evidence>
<feature type="domain" description="C2H2-type" evidence="12">
    <location>
        <begin position="407"/>
        <end position="434"/>
    </location>
</feature>
<dbReference type="PROSITE" id="PS50097">
    <property type="entry name" value="BTB"/>
    <property type="match status" value="1"/>
</dbReference>
<dbReference type="OrthoDB" id="6361765at2759"/>
<dbReference type="AlphaFoldDB" id="A0A7R9G9V8"/>
<dbReference type="Pfam" id="PF00651">
    <property type="entry name" value="BTB"/>
    <property type="match status" value="1"/>
</dbReference>
<dbReference type="PROSITE" id="PS00028">
    <property type="entry name" value="ZINC_FINGER_C2H2_1"/>
    <property type="match status" value="2"/>
</dbReference>
<evidence type="ECO:0000313" key="13">
    <source>
        <dbReference type="EMBL" id="CAD7272879.1"/>
    </source>
</evidence>
<feature type="region of interest" description="Disordered" evidence="10">
    <location>
        <begin position="349"/>
        <end position="372"/>
    </location>
</feature>
<evidence type="ECO:0000256" key="8">
    <source>
        <dbReference type="ARBA" id="ARBA00023242"/>
    </source>
</evidence>
<keyword evidence="3" id="KW-0677">Repeat</keyword>
<evidence type="ECO:0000256" key="5">
    <source>
        <dbReference type="ARBA" id="ARBA00022833"/>
    </source>
</evidence>
<evidence type="ECO:0000256" key="4">
    <source>
        <dbReference type="ARBA" id="ARBA00022771"/>
    </source>
</evidence>
<evidence type="ECO:0000256" key="10">
    <source>
        <dbReference type="SAM" id="MobiDB-lite"/>
    </source>
</evidence>
<dbReference type="InterPro" id="IPR013087">
    <property type="entry name" value="Znf_C2H2_type"/>
</dbReference>
<feature type="domain" description="C2H2-type" evidence="12">
    <location>
        <begin position="435"/>
        <end position="462"/>
    </location>
</feature>
<dbReference type="SUPFAM" id="SSF57667">
    <property type="entry name" value="beta-beta-alpha zinc fingers"/>
    <property type="match status" value="2"/>
</dbReference>
<dbReference type="PANTHER" id="PTHR24394:SF29">
    <property type="entry name" value="MYONEURIN"/>
    <property type="match status" value="1"/>
</dbReference>
<dbReference type="Gene3D" id="3.30.160.60">
    <property type="entry name" value="Classic Zinc Finger"/>
    <property type="match status" value="4"/>
</dbReference>
<keyword evidence="4 9" id="KW-0863">Zinc-finger</keyword>
<dbReference type="FunFam" id="3.30.160.60:FF:000110">
    <property type="entry name" value="Zinc finger protein-like"/>
    <property type="match status" value="1"/>
</dbReference>
<dbReference type="InterPro" id="IPR036236">
    <property type="entry name" value="Znf_C2H2_sf"/>
</dbReference>
<feature type="compositionally biased region" description="Polar residues" evidence="10">
    <location>
        <begin position="196"/>
        <end position="210"/>
    </location>
</feature>
<keyword evidence="6" id="KW-0805">Transcription regulation</keyword>
<feature type="region of interest" description="Disordered" evidence="10">
    <location>
        <begin position="184"/>
        <end position="336"/>
    </location>
</feature>
<dbReference type="GO" id="GO:0000981">
    <property type="term" value="F:DNA-binding transcription factor activity, RNA polymerase II-specific"/>
    <property type="evidence" value="ECO:0007669"/>
    <property type="project" value="TreeGrafter"/>
</dbReference>
<dbReference type="Gene3D" id="3.30.710.10">
    <property type="entry name" value="Potassium Channel Kv1.1, Chain A"/>
    <property type="match status" value="1"/>
</dbReference>
<dbReference type="GO" id="GO:0008270">
    <property type="term" value="F:zinc ion binding"/>
    <property type="evidence" value="ECO:0007669"/>
    <property type="project" value="UniProtKB-KW"/>
</dbReference>
<proteinExistence type="predicted"/>
<evidence type="ECO:0000259" key="11">
    <source>
        <dbReference type="PROSITE" id="PS50097"/>
    </source>
</evidence>
<evidence type="ECO:0000256" key="6">
    <source>
        <dbReference type="ARBA" id="ARBA00023015"/>
    </source>
</evidence>
<keyword evidence="8" id="KW-0539">Nucleus</keyword>
<evidence type="ECO:0000313" key="14">
    <source>
        <dbReference type="Proteomes" id="UP000678499"/>
    </source>
</evidence>
<reference evidence="13" key="1">
    <citation type="submission" date="2020-11" db="EMBL/GenBank/DDBJ databases">
        <authorList>
            <person name="Tran Van P."/>
        </authorList>
    </citation>
    <scope>NUCLEOTIDE SEQUENCE</scope>
</reference>
<feature type="domain" description="C2H2-type" evidence="12">
    <location>
        <begin position="536"/>
        <end position="563"/>
    </location>
</feature>
<evidence type="ECO:0000259" key="12">
    <source>
        <dbReference type="PROSITE" id="PS50157"/>
    </source>
</evidence>
<protein>
    <submittedName>
        <fullName evidence="13">Uncharacterized protein</fullName>
    </submittedName>
</protein>
<feature type="compositionally biased region" description="Basic and acidic residues" evidence="10">
    <location>
        <begin position="252"/>
        <end position="283"/>
    </location>
</feature>
<evidence type="ECO:0000256" key="3">
    <source>
        <dbReference type="ARBA" id="ARBA00022737"/>
    </source>
</evidence>
<dbReference type="Pfam" id="PF00096">
    <property type="entry name" value="zf-C2H2"/>
    <property type="match status" value="2"/>
</dbReference>
<dbReference type="CDD" id="cd18315">
    <property type="entry name" value="BTB_POZ_BAB-like"/>
    <property type="match status" value="1"/>
</dbReference>
<accession>A0A7R9G9V8</accession>
<sequence>MEDDFKLRWHSHHSETFSAFVNLRNRHAFTDVTLSCGDGSIRAHKLILCACSAYFDGILSEINETRFPVLIFRDVSFNLLQLAVQFMYNGEVEVPSSVLPEFIRFAESLEIRGLKMNQERTTNSSDDPFDPQTALSRIQAFRNTFMSSFPQVSNLPFMMAAQQGSDGLGNVNVLAAAAAAAAMNHQSGGKRRKNPNPVSTSQSQEFSSDNADWAGNQPKAIPLLKNIAPSPPTGNPSEPEDATNNSSQPENGEDRSPHPVDCERKQNEENVSGEDRSENDDRGPASNDGPQKGLKHEFVEDLTMPVHVRVDYDGDDGTYQSEDGMTGENMDEETNESWGDEEGYYKQDMKGFLAPSGPNSNASAGNVDAPAPDAPLHIPPEISPTLPVRRLGSCIWQGVTGVGRKHYFCSQCSYNTYAKSSIINHVRRHTGERPYGCQYCPKTFTQLASANRHKLTHLNRNNAAAAATAAAAAAAAAVVTPGSGFDDPINRVDKYIWRGRTIQGRWVYFCGICMFRSPSKGNMINHCRIHTGEKPYTCDICQKRFSQQGNMRRHRITHMNLKSSSPQPFLNPFVMQSTAPSTDNPFVTPP</sequence>
<keyword evidence="14" id="KW-1185">Reference proteome</keyword>
<dbReference type="FunFam" id="3.30.160.60:FF:001289">
    <property type="entry name" value="Zinc finger protein 574"/>
    <property type="match status" value="1"/>
</dbReference>
<feature type="domain" description="C2H2-type" evidence="12">
    <location>
        <begin position="508"/>
        <end position="535"/>
    </location>
</feature>
<dbReference type="InterPro" id="IPR011333">
    <property type="entry name" value="SKP1/BTB/POZ_sf"/>
</dbReference>